<dbReference type="Pfam" id="PF00383">
    <property type="entry name" value="dCMP_cyt_deam_1"/>
    <property type="match status" value="1"/>
</dbReference>
<dbReference type="PANTHER" id="PTHR11079">
    <property type="entry name" value="CYTOSINE DEAMINASE FAMILY MEMBER"/>
    <property type="match status" value="1"/>
</dbReference>
<dbReference type="Proteomes" id="UP001233535">
    <property type="component" value="Unassembled WGS sequence"/>
</dbReference>
<dbReference type="PANTHER" id="PTHR11079:SF161">
    <property type="entry name" value="CMP_DCMP-TYPE DEAMINASE DOMAIN-CONTAINING PROTEIN"/>
    <property type="match status" value="1"/>
</dbReference>
<dbReference type="EMBL" id="JARUHG010000001">
    <property type="protein sequence ID" value="MDR0181471.1"/>
    <property type="molecule type" value="Genomic_DNA"/>
</dbReference>
<sequence>MRSVSGQGILIRPVPESSMPESLDFMREAIALARANVADGGRPFGAVLVRDGEVLARAANRIHATNDPTAHAELLAIRDAAQRCGSPRLDGAVVYAGGHPCPMCLAAMHLCGVTRGYYAYSNEDGAPFGLSTAHVLAQMALPPSQQSLAVEALRPEGEGGLYESWAARRV</sequence>
<evidence type="ECO:0000313" key="4">
    <source>
        <dbReference type="EMBL" id="MDR0181471.1"/>
    </source>
</evidence>
<dbReference type="Gene3D" id="3.40.140.10">
    <property type="entry name" value="Cytidine Deaminase, domain 2"/>
    <property type="match status" value="1"/>
</dbReference>
<protein>
    <submittedName>
        <fullName evidence="4">Nucleoside deaminase</fullName>
        <ecNumber evidence="4">3.5.4.33</ecNumber>
    </submittedName>
</protein>
<keyword evidence="1" id="KW-0479">Metal-binding</keyword>
<keyword evidence="4" id="KW-0378">Hydrolase</keyword>
<evidence type="ECO:0000313" key="5">
    <source>
        <dbReference type="Proteomes" id="UP001233535"/>
    </source>
</evidence>
<organism evidence="4 5">
    <name type="scientific">Lysobacter arvi</name>
    <dbReference type="NCBI Taxonomy" id="3038776"/>
    <lineage>
        <taxon>Bacteria</taxon>
        <taxon>Pseudomonadati</taxon>
        <taxon>Pseudomonadota</taxon>
        <taxon>Gammaproteobacteria</taxon>
        <taxon>Lysobacterales</taxon>
        <taxon>Lysobacteraceae</taxon>
        <taxon>Lysobacter</taxon>
    </lineage>
</organism>
<proteinExistence type="predicted"/>
<feature type="domain" description="CMP/dCMP-type deaminase" evidence="3">
    <location>
        <begin position="20"/>
        <end position="144"/>
    </location>
</feature>
<reference evidence="4 5" key="1">
    <citation type="submission" date="2023-04" db="EMBL/GenBank/DDBJ databases">
        <title>Lysobacter sp. strain UC isolated from soil sample.</title>
        <authorList>
            <person name="Choksket S."/>
            <person name="Harshvardhan F."/>
            <person name="Rana R."/>
            <person name="Patil P.B."/>
            <person name="Korpole S."/>
        </authorList>
    </citation>
    <scope>NUCLEOTIDE SEQUENCE [LARGE SCALE GENOMIC DNA]</scope>
    <source>
        <strain evidence="4 5">UC</strain>
    </source>
</reference>
<evidence type="ECO:0000256" key="2">
    <source>
        <dbReference type="ARBA" id="ARBA00022833"/>
    </source>
</evidence>
<dbReference type="GO" id="GO:0052717">
    <property type="term" value="F:tRNA-specific adenosine-34 deaminase activity"/>
    <property type="evidence" value="ECO:0007669"/>
    <property type="project" value="UniProtKB-EC"/>
</dbReference>
<keyword evidence="5" id="KW-1185">Reference proteome</keyword>
<dbReference type="SUPFAM" id="SSF53927">
    <property type="entry name" value="Cytidine deaminase-like"/>
    <property type="match status" value="1"/>
</dbReference>
<dbReference type="EC" id="3.5.4.33" evidence="4"/>
<dbReference type="InterPro" id="IPR016193">
    <property type="entry name" value="Cytidine_deaminase-like"/>
</dbReference>
<dbReference type="InterPro" id="IPR016192">
    <property type="entry name" value="APOBEC/CMP_deaminase_Zn-bd"/>
</dbReference>
<evidence type="ECO:0000259" key="3">
    <source>
        <dbReference type="PROSITE" id="PS51747"/>
    </source>
</evidence>
<dbReference type="PROSITE" id="PS51747">
    <property type="entry name" value="CYT_DCMP_DEAMINASES_2"/>
    <property type="match status" value="1"/>
</dbReference>
<gene>
    <name evidence="4" type="ORF">P8609_00615</name>
</gene>
<comment type="caution">
    <text evidence="4">The sequence shown here is derived from an EMBL/GenBank/DDBJ whole genome shotgun (WGS) entry which is preliminary data.</text>
</comment>
<dbReference type="CDD" id="cd01285">
    <property type="entry name" value="nucleoside_deaminase"/>
    <property type="match status" value="1"/>
</dbReference>
<dbReference type="InterPro" id="IPR002125">
    <property type="entry name" value="CMP_dCMP_dom"/>
</dbReference>
<name>A0ABU1C8F6_9GAMM</name>
<evidence type="ECO:0000256" key="1">
    <source>
        <dbReference type="ARBA" id="ARBA00022723"/>
    </source>
</evidence>
<dbReference type="PROSITE" id="PS00903">
    <property type="entry name" value="CYT_DCMP_DEAMINASES_1"/>
    <property type="match status" value="1"/>
</dbReference>
<keyword evidence="2" id="KW-0862">Zinc</keyword>
<accession>A0ABU1C8F6</accession>
<dbReference type="RefSeq" id="WP_309260661.1">
    <property type="nucleotide sequence ID" value="NZ_JARUHG010000001.1"/>
</dbReference>